<dbReference type="GeneID" id="66053989"/>
<evidence type="ECO:0000256" key="2">
    <source>
        <dbReference type="ARBA" id="ARBA00022801"/>
    </source>
</evidence>
<dbReference type="InterPro" id="IPR006683">
    <property type="entry name" value="Thioestr_dom"/>
</dbReference>
<reference evidence="5 6" key="1">
    <citation type="journal article" date="2007" name="Science">
        <title>The Chlamydomonas genome reveals the evolution of key animal and plant functions.</title>
        <authorList>
            <person name="Merchant S.S."/>
            <person name="Prochnik S.E."/>
            <person name="Vallon O."/>
            <person name="Harris E.H."/>
            <person name="Karpowicz S.J."/>
            <person name="Witman G.B."/>
            <person name="Terry A."/>
            <person name="Salamov A."/>
            <person name="Fritz-Laylin L.K."/>
            <person name="Marechal-Drouard L."/>
            <person name="Marshall W.F."/>
            <person name="Qu L.H."/>
            <person name="Nelson D.R."/>
            <person name="Sanderfoot A.A."/>
            <person name="Spalding M.H."/>
            <person name="Kapitonov V.V."/>
            <person name="Ren Q."/>
            <person name="Ferris P."/>
            <person name="Lindquist E."/>
            <person name="Shapiro H."/>
            <person name="Lucas S.M."/>
            <person name="Grimwood J."/>
            <person name="Schmutz J."/>
            <person name="Cardol P."/>
            <person name="Cerutti H."/>
            <person name="Chanfreau G."/>
            <person name="Chen C.L."/>
            <person name="Cognat V."/>
            <person name="Croft M.T."/>
            <person name="Dent R."/>
            <person name="Dutcher S."/>
            <person name="Fernandez E."/>
            <person name="Fukuzawa H."/>
            <person name="Gonzalez-Ballester D."/>
            <person name="Gonzalez-Halphen D."/>
            <person name="Hallmann A."/>
            <person name="Hanikenne M."/>
            <person name="Hippler M."/>
            <person name="Inwood W."/>
            <person name="Jabbari K."/>
            <person name="Kalanon M."/>
            <person name="Kuras R."/>
            <person name="Lefebvre P.A."/>
            <person name="Lemaire S.D."/>
            <person name="Lobanov A.V."/>
            <person name="Lohr M."/>
            <person name="Manuell A."/>
            <person name="Meier I."/>
            <person name="Mets L."/>
            <person name="Mittag M."/>
            <person name="Mittelmeier T."/>
            <person name="Moroney J.V."/>
            <person name="Moseley J."/>
            <person name="Napoli C."/>
            <person name="Nedelcu A.M."/>
            <person name="Niyogi K."/>
            <person name="Novoselov S.V."/>
            <person name="Paulsen I.T."/>
            <person name="Pazour G."/>
            <person name="Purton S."/>
            <person name="Ral J.P."/>
            <person name="Riano-Pachon D.M."/>
            <person name="Riekhof W."/>
            <person name="Rymarquis L."/>
            <person name="Schroda M."/>
            <person name="Stern D."/>
            <person name="Umen J."/>
            <person name="Willows R."/>
            <person name="Wilson N."/>
            <person name="Zimmer S.L."/>
            <person name="Allmer J."/>
            <person name="Balk J."/>
            <person name="Bisova K."/>
            <person name="Chen C.J."/>
            <person name="Elias M."/>
            <person name="Gendler K."/>
            <person name="Hauser C."/>
            <person name="Lamb M.R."/>
            <person name="Ledford H."/>
            <person name="Long J.C."/>
            <person name="Minagawa J."/>
            <person name="Page M.D."/>
            <person name="Pan J."/>
            <person name="Pootakham W."/>
            <person name="Roje S."/>
            <person name="Rose A."/>
            <person name="Stahlberg E."/>
            <person name="Terauchi A.M."/>
            <person name="Yang P."/>
            <person name="Ball S."/>
            <person name="Bowler C."/>
            <person name="Dieckmann C.L."/>
            <person name="Gladyshev V.N."/>
            <person name="Green P."/>
            <person name="Jorgensen R."/>
            <person name="Mayfield S."/>
            <person name="Mueller-Roeber B."/>
            <person name="Rajamani S."/>
            <person name="Sayre R.T."/>
            <person name="Brokstein P."/>
            <person name="Dubchak I."/>
            <person name="Goodstein D."/>
            <person name="Hornick L."/>
            <person name="Huang Y.W."/>
            <person name="Jhaveri J."/>
            <person name="Luo Y."/>
            <person name="Martinez D."/>
            <person name="Ngau W.C."/>
            <person name="Otillar B."/>
            <person name="Poliakov A."/>
            <person name="Porter A."/>
            <person name="Szajkowski L."/>
            <person name="Werner G."/>
            <person name="Zhou K."/>
            <person name="Grigoriev I.V."/>
            <person name="Rokhsar D.S."/>
            <person name="Grossman A.R."/>
        </authorList>
    </citation>
    <scope>NUCLEOTIDE SEQUENCE [LARGE SCALE GENOMIC DNA]</scope>
    <source>
        <strain evidence="6">CC-503</strain>
    </source>
</reference>
<dbReference type="AlphaFoldDB" id="A0A2K3DJ65"/>
<dbReference type="InParanoid" id="A0A2K3DJ65"/>
<sequence>MPVRARVQNRYGTLHGGCTATLVDTLTTAALLTVSPLPGVSMVLSVNYVAPMPGTPVPAASLPVPAPSGAATPADDSASVALSTTPMPALTGTPVARACPAAGPHSSSSGDGGGSGCGGGSGGCEEAGTEEVVVVDARVVKAGRQVATLAAELRRKRTGQLVATGSHTKFLQIQDSAMDRLKQLSGAEKLQAAGGQAPPRSRL</sequence>
<feature type="compositionally biased region" description="Gly residues" evidence="3">
    <location>
        <begin position="110"/>
        <end position="125"/>
    </location>
</feature>
<keyword evidence="6" id="KW-1185">Reference proteome</keyword>
<dbReference type="Gramene" id="PNW80570">
    <property type="protein sequence ID" value="PNW80570"/>
    <property type="gene ID" value="CHLRE_07g323150v5"/>
</dbReference>
<dbReference type="SUPFAM" id="SSF54637">
    <property type="entry name" value="Thioesterase/thiol ester dehydrase-isomerase"/>
    <property type="match status" value="2"/>
</dbReference>
<evidence type="ECO:0000313" key="5">
    <source>
        <dbReference type="EMBL" id="PNW80570.1"/>
    </source>
</evidence>
<name>A0A2K3DJ65_CHLRE</name>
<evidence type="ECO:0000256" key="1">
    <source>
        <dbReference type="ARBA" id="ARBA00008324"/>
    </source>
</evidence>
<protein>
    <recommendedName>
        <fullName evidence="4">Thioesterase domain-containing protein</fullName>
    </recommendedName>
</protein>
<dbReference type="GO" id="GO:0047617">
    <property type="term" value="F:fatty acyl-CoA hydrolase activity"/>
    <property type="evidence" value="ECO:0000318"/>
    <property type="project" value="GO_Central"/>
</dbReference>
<dbReference type="OrthoDB" id="46529at2759"/>
<keyword evidence="2" id="KW-0378">Hydrolase</keyword>
<gene>
    <name evidence="5" type="ORF">CHLRE_07g323150v5</name>
</gene>
<dbReference type="RefSeq" id="XP_042922568.1">
    <property type="nucleotide sequence ID" value="XM_043064000.1"/>
</dbReference>
<evidence type="ECO:0000313" key="6">
    <source>
        <dbReference type="Proteomes" id="UP000006906"/>
    </source>
</evidence>
<evidence type="ECO:0000259" key="4">
    <source>
        <dbReference type="Pfam" id="PF03061"/>
    </source>
</evidence>
<dbReference type="PANTHER" id="PTHR21660:SF1">
    <property type="entry name" value="ACYL-COENZYME A THIOESTERASE 13"/>
    <property type="match status" value="1"/>
</dbReference>
<dbReference type="STRING" id="3055.A0A2K3DJ65"/>
<dbReference type="InterPro" id="IPR039298">
    <property type="entry name" value="ACOT13"/>
</dbReference>
<accession>A0A2K3DJ65</accession>
<dbReference type="OMA" id="QIQDSAM"/>
<dbReference type="PANTHER" id="PTHR21660">
    <property type="entry name" value="THIOESTERASE SUPERFAMILY MEMBER-RELATED"/>
    <property type="match status" value="1"/>
</dbReference>
<dbReference type="KEGG" id="cre:CHLRE_07g323150v5"/>
<comment type="similarity">
    <text evidence="1">Belongs to the thioesterase PaaI family.</text>
</comment>
<organism evidence="5 6">
    <name type="scientific">Chlamydomonas reinhardtii</name>
    <name type="common">Chlamydomonas smithii</name>
    <dbReference type="NCBI Taxonomy" id="3055"/>
    <lineage>
        <taxon>Eukaryota</taxon>
        <taxon>Viridiplantae</taxon>
        <taxon>Chlorophyta</taxon>
        <taxon>core chlorophytes</taxon>
        <taxon>Chlorophyceae</taxon>
        <taxon>CS clade</taxon>
        <taxon>Chlamydomonadales</taxon>
        <taxon>Chlamydomonadaceae</taxon>
        <taxon>Chlamydomonas</taxon>
    </lineage>
</organism>
<feature type="region of interest" description="Disordered" evidence="3">
    <location>
        <begin position="100"/>
        <end position="125"/>
    </location>
</feature>
<feature type="domain" description="Thioesterase" evidence="4">
    <location>
        <begin position="11"/>
        <end position="53"/>
    </location>
</feature>
<dbReference type="InterPro" id="IPR029069">
    <property type="entry name" value="HotDog_dom_sf"/>
</dbReference>
<dbReference type="CDD" id="cd03443">
    <property type="entry name" value="PaaI_thioesterase"/>
    <property type="match status" value="1"/>
</dbReference>
<evidence type="ECO:0000256" key="3">
    <source>
        <dbReference type="SAM" id="MobiDB-lite"/>
    </source>
</evidence>
<proteinExistence type="inferred from homology"/>
<dbReference type="Gene3D" id="3.10.129.10">
    <property type="entry name" value="Hotdog Thioesterase"/>
    <property type="match status" value="1"/>
</dbReference>
<dbReference type="Pfam" id="PF03061">
    <property type="entry name" value="4HBT"/>
    <property type="match status" value="1"/>
</dbReference>
<dbReference type="EMBL" id="CM008968">
    <property type="protein sequence ID" value="PNW80570.1"/>
    <property type="molecule type" value="Genomic_DNA"/>
</dbReference>
<dbReference type="Proteomes" id="UP000006906">
    <property type="component" value="Chromosome 7"/>
</dbReference>